<dbReference type="KEGG" id="wce:WS08_0147"/>
<keyword evidence="2" id="KW-1185">Reference proteome</keyword>
<accession>A0A075TXN0</accession>
<dbReference type="AlphaFoldDB" id="A0A075TXN0"/>
<dbReference type="EMBL" id="CP009223">
    <property type="protein sequence ID" value="AIM62400.1"/>
    <property type="molecule type" value="Genomic_DNA"/>
</dbReference>
<dbReference type="STRING" id="759620.WS105_0147"/>
<reference evidence="2" key="2">
    <citation type="submission" date="2014-08" db="EMBL/GenBank/DDBJ databases">
        <title>Complete genome of Weissella ceti strain WS74 isolated from diseased rainbow trout in Brazil.</title>
        <authorList>
            <person name="Figueiredo H.C.P."/>
            <person name="Leal C.A.G."/>
            <person name="Pereira F.L."/>
            <person name="Soares S.C."/>
            <person name="Dorella F.A."/>
            <person name="Carvalho A.F."/>
            <person name="Azevedo V.A.C."/>
        </authorList>
    </citation>
    <scope>NUCLEOTIDE SEQUENCE [LARGE SCALE GENOMIC DNA]</scope>
    <source>
        <strain evidence="2">WS74</strain>
    </source>
</reference>
<protein>
    <submittedName>
        <fullName evidence="1">Uncharacterized protein</fullName>
    </submittedName>
</protein>
<dbReference type="RefSeq" id="WP_009495542.1">
    <property type="nucleotide sequence ID" value="NZ_CP009223.1"/>
</dbReference>
<evidence type="ECO:0000313" key="1">
    <source>
        <dbReference type="EMBL" id="AIM62400.1"/>
    </source>
</evidence>
<proteinExistence type="predicted"/>
<dbReference type="KEGG" id="wct:WS74_0148"/>
<dbReference type="Proteomes" id="UP000029079">
    <property type="component" value="Chromosome"/>
</dbReference>
<sequence>MSPQEVDFLINGFNDMYKVFSEAVSELKGESEHLVYRTESEAYTKTSLNRTYWDRVRYRIPYLEIPPEQAGGEPKRVYPVAAVKEWIEKNTIYPEGK</sequence>
<dbReference type="OrthoDB" id="2151852at2"/>
<evidence type="ECO:0000313" key="2">
    <source>
        <dbReference type="Proteomes" id="UP000029079"/>
    </source>
</evidence>
<gene>
    <name evidence="1" type="ORF">WS74_0148</name>
</gene>
<reference evidence="1 2" key="1">
    <citation type="journal article" date="2014" name="Genome Announc.">
        <title>Complete Genome Sequences of Fish Pathogenic Weissella ceti Strains WS74 and WS105.</title>
        <authorList>
            <person name="Figueiredo H.C."/>
            <person name="Leal C.A."/>
            <person name="Dorella F.A."/>
            <person name="Carvalho A.F."/>
            <person name="Soares S.C."/>
            <person name="Pereira F.L."/>
            <person name="Azevedo V.A."/>
        </authorList>
    </citation>
    <scope>NUCLEOTIDE SEQUENCE [LARGE SCALE GENOMIC DNA]</scope>
    <source>
        <strain evidence="1 2">WS74</strain>
    </source>
</reference>
<organism evidence="1 2">
    <name type="scientific">Weissella ceti</name>
    <dbReference type="NCBI Taxonomy" id="759620"/>
    <lineage>
        <taxon>Bacteria</taxon>
        <taxon>Bacillati</taxon>
        <taxon>Bacillota</taxon>
        <taxon>Bacilli</taxon>
        <taxon>Lactobacillales</taxon>
        <taxon>Lactobacillaceae</taxon>
        <taxon>Weissella</taxon>
    </lineage>
</organism>
<name>A0A075TXN0_9LACO</name>